<dbReference type="EMBL" id="FNUE01000001">
    <property type="protein sequence ID" value="SEE09741.1"/>
    <property type="molecule type" value="Genomic_DNA"/>
</dbReference>
<reference evidence="3 5" key="2">
    <citation type="submission" date="2016-10" db="EMBL/GenBank/DDBJ databases">
        <authorList>
            <person name="Varghese N."/>
            <person name="Submissions S."/>
        </authorList>
    </citation>
    <scope>NUCLEOTIDE SEQUENCE [LARGE SCALE GENOMIC DNA]</scope>
    <source>
        <strain evidence="3 5">DSW-5</strain>
    </source>
</reference>
<dbReference type="Proteomes" id="UP000037716">
    <property type="component" value="Unassembled WGS sequence"/>
</dbReference>
<reference evidence="2 4" key="1">
    <citation type="submission" date="2015-07" db="EMBL/GenBank/DDBJ databases">
        <title>Genome of Polaribacter dokdonenesis DSW-5, isolated from seawater off Dokdo in Korea.</title>
        <authorList>
            <person name="Yoon K."/>
            <person name="Song J.Y."/>
            <person name="Kim J.F."/>
        </authorList>
    </citation>
    <scope>NUCLEOTIDE SEQUENCE [LARGE SCALE GENOMIC DNA]</scope>
    <source>
        <strain evidence="2 4">DSW-5</strain>
    </source>
</reference>
<organism evidence="2 4">
    <name type="scientific">Polaribacter dokdonensis DSW-5</name>
    <dbReference type="NCBI Taxonomy" id="1300348"/>
    <lineage>
        <taxon>Bacteria</taxon>
        <taxon>Pseudomonadati</taxon>
        <taxon>Bacteroidota</taxon>
        <taxon>Flavobacteriia</taxon>
        <taxon>Flavobacteriales</taxon>
        <taxon>Flavobacteriaceae</taxon>
    </lineage>
</organism>
<evidence type="ECO:0000313" key="5">
    <source>
        <dbReference type="Proteomes" id="UP000183071"/>
    </source>
</evidence>
<evidence type="ECO:0000313" key="3">
    <source>
        <dbReference type="EMBL" id="SEE09741.1"/>
    </source>
</evidence>
<dbReference type="Pfam" id="PF11306">
    <property type="entry name" value="DUF3108"/>
    <property type="match status" value="1"/>
</dbReference>
<evidence type="ECO:0000256" key="1">
    <source>
        <dbReference type="SAM" id="SignalP"/>
    </source>
</evidence>
<keyword evidence="5" id="KW-1185">Reference proteome</keyword>
<name>A0A0M9CGK7_9FLAO</name>
<comment type="caution">
    <text evidence="2">The sequence shown here is derived from an EMBL/GenBank/DDBJ whole genome shotgun (WGS) entry which is preliminary data.</text>
</comment>
<dbReference type="AlphaFoldDB" id="A0A0M9CGK7"/>
<accession>A0A0M9CGK7</accession>
<evidence type="ECO:0000313" key="2">
    <source>
        <dbReference type="EMBL" id="KOY51515.1"/>
    </source>
</evidence>
<keyword evidence="1" id="KW-0732">Signal</keyword>
<dbReference type="PATRIC" id="fig|1300348.6.peg.1075"/>
<dbReference type="STRING" id="1300348.I602_1075"/>
<dbReference type="InterPro" id="IPR021457">
    <property type="entry name" value="DUF3108"/>
</dbReference>
<feature type="signal peptide" evidence="1">
    <location>
        <begin position="1"/>
        <end position="19"/>
    </location>
</feature>
<dbReference type="RefSeq" id="WP_053973691.1">
    <property type="nucleotide sequence ID" value="NZ_FNUE01000001.1"/>
</dbReference>
<dbReference type="Proteomes" id="UP000183071">
    <property type="component" value="Unassembled WGS sequence"/>
</dbReference>
<protein>
    <recommendedName>
        <fullName evidence="6">ATP-dependent exonuclease</fullName>
    </recommendedName>
</protein>
<sequence>MKKKTLLLIAIFTSTFFLAQEKTPAFKSGEWLRYKMSYSGFLRAGTAILEVDESEINGKKVFHTKGEGWTSGMIKWFFQVEDLYESYFDKEETKPYLFKRKINEGGYKKHRITSFNYNSNQAYIQDFVKQTDTTVAFSNVQDVLSSFYFLRNQDVSNLQKGEEIKLDMFLDSQVYPFKLKFLGEEQIKTKFGKVNTLIFRPLVQSGRVFKEQESVTIWITDDANKIPIKMKASLTVGSLRAELEEYKGLANPFKKL</sequence>
<gene>
    <name evidence="2" type="ORF">I602_1075</name>
    <name evidence="3" type="ORF">SAMN05444353_0702</name>
</gene>
<evidence type="ECO:0000313" key="4">
    <source>
        <dbReference type="Proteomes" id="UP000037716"/>
    </source>
</evidence>
<feature type="chain" id="PRO_5005833381" description="ATP-dependent exonuclease" evidence="1">
    <location>
        <begin position="20"/>
        <end position="256"/>
    </location>
</feature>
<dbReference type="OrthoDB" id="9808473at2"/>
<proteinExistence type="predicted"/>
<evidence type="ECO:0008006" key="6">
    <source>
        <dbReference type="Google" id="ProtNLM"/>
    </source>
</evidence>
<dbReference type="EMBL" id="LGBR01000001">
    <property type="protein sequence ID" value="KOY51515.1"/>
    <property type="molecule type" value="Genomic_DNA"/>
</dbReference>